<evidence type="ECO:0000313" key="8">
    <source>
        <dbReference type="EMBL" id="PZP89401.1"/>
    </source>
</evidence>
<dbReference type="SUPFAM" id="SSF49363">
    <property type="entry name" value="Purple acid phosphatase, N-terminal domain"/>
    <property type="match status" value="1"/>
</dbReference>
<dbReference type="InterPro" id="IPR006311">
    <property type="entry name" value="TAT_signal"/>
</dbReference>
<dbReference type="PANTHER" id="PTHR42988">
    <property type="entry name" value="PHOSPHOHYDROLASE"/>
    <property type="match status" value="1"/>
</dbReference>
<dbReference type="GO" id="GO:0046872">
    <property type="term" value="F:metal ion binding"/>
    <property type="evidence" value="ECO:0007669"/>
    <property type="project" value="UniProtKB-KW"/>
</dbReference>
<dbReference type="Pfam" id="PF00149">
    <property type="entry name" value="Metallophos"/>
    <property type="match status" value="1"/>
</dbReference>
<evidence type="ECO:0000256" key="2">
    <source>
        <dbReference type="ARBA" id="ARBA00022729"/>
    </source>
</evidence>
<dbReference type="InterPro" id="IPR008963">
    <property type="entry name" value="Purple_acid_Pase-like_N"/>
</dbReference>
<proteinExistence type="inferred from homology"/>
<dbReference type="InterPro" id="IPR003961">
    <property type="entry name" value="FN3_dom"/>
</dbReference>
<protein>
    <recommendedName>
        <fullName evidence="7">Calcineurin-like phosphoesterase domain-containing protein</fullName>
    </recommendedName>
</protein>
<dbReference type="Proteomes" id="UP000248606">
    <property type="component" value="Unassembled WGS sequence"/>
</dbReference>
<evidence type="ECO:0000256" key="4">
    <source>
        <dbReference type="ARBA" id="ARBA00023004"/>
    </source>
</evidence>
<dbReference type="InterPro" id="IPR050884">
    <property type="entry name" value="CNP_phosphodiesterase-III"/>
</dbReference>
<keyword evidence="2 6" id="KW-0732">Signal</keyword>
<dbReference type="InterPro" id="IPR029052">
    <property type="entry name" value="Metallo-depent_PP-like"/>
</dbReference>
<evidence type="ECO:0000259" key="7">
    <source>
        <dbReference type="Pfam" id="PF00149"/>
    </source>
</evidence>
<gene>
    <name evidence="8" type="ORF">DI579_02490</name>
</gene>
<keyword evidence="3" id="KW-0378">Hydrolase</keyword>
<dbReference type="CDD" id="cd00063">
    <property type="entry name" value="FN3"/>
    <property type="match status" value="1"/>
</dbReference>
<organism evidence="8 9">
    <name type="scientific">Lawsonella clevelandensis</name>
    <dbReference type="NCBI Taxonomy" id="1528099"/>
    <lineage>
        <taxon>Bacteria</taxon>
        <taxon>Bacillati</taxon>
        <taxon>Actinomycetota</taxon>
        <taxon>Actinomycetes</taxon>
        <taxon>Mycobacteriales</taxon>
        <taxon>Lawsonellaceae</taxon>
        <taxon>Lawsonella</taxon>
    </lineage>
</organism>
<evidence type="ECO:0000313" key="9">
    <source>
        <dbReference type="Proteomes" id="UP000248606"/>
    </source>
</evidence>
<dbReference type="PROSITE" id="PS51318">
    <property type="entry name" value="TAT"/>
    <property type="match status" value="1"/>
</dbReference>
<sequence>MGMSETINSPITRRSFLTGSAALGIGVASALALSGPQASAATVNDAVLPNAPKAKSGDKVVVSDLEVMTATPTSITFSWSTFKEPHTDHVIAERVASDCEVWLGRNNTKEPLRCVHKGYSTTGFHYVTVCGLKPNTEYRFECRSFGKKADPGFWFTQVFDEPEVTGVVSTIERPTGKYIQTVAVANDIHIGMSGKSINSTPWPEIMVSSMLAEIKRRGIPHVFINGDLCDHGKLEEAQTLKRLLSAFGEYQKDYYMVRGNHDGFGMPAGPHSFDPIQKVFPQHKLQTCWTMNYGKLRVLGIDSSRTMNNAGVITDKQFQEIERILMQDPNRPTFVMAHHPVTEEAALTNAGQRPFILDKKDSMRLQRIFQKAPGVFFMAAGHTHRAHRDAADLPGGPQFAQFCASTPYPGGFTLMDIYEGGYTVTFHRAATGQALQQIAYNRHKESAGFYGEYTISRMKDRCFTVKRDMSALR</sequence>
<evidence type="ECO:0000256" key="3">
    <source>
        <dbReference type="ARBA" id="ARBA00022801"/>
    </source>
</evidence>
<dbReference type="EMBL" id="QFOZ01000002">
    <property type="protein sequence ID" value="PZP89401.1"/>
    <property type="molecule type" value="Genomic_DNA"/>
</dbReference>
<feature type="chain" id="PRO_5016030418" description="Calcineurin-like phosphoesterase domain-containing protein" evidence="6">
    <location>
        <begin position="41"/>
        <end position="473"/>
    </location>
</feature>
<keyword evidence="4" id="KW-0408">Iron</keyword>
<comment type="similarity">
    <text evidence="5">Belongs to the cyclic nucleotide phosphodiesterase class-III family.</text>
</comment>
<dbReference type="Gene3D" id="2.60.40.380">
    <property type="entry name" value="Purple acid phosphatase-like, N-terminal"/>
    <property type="match status" value="1"/>
</dbReference>
<reference evidence="8 9" key="1">
    <citation type="submission" date="2017-08" db="EMBL/GenBank/DDBJ databases">
        <title>Infants hospitalized years apart are colonized by the same room-sourced microbial strains.</title>
        <authorList>
            <person name="Brooks B."/>
            <person name="Olm M.R."/>
            <person name="Firek B.A."/>
            <person name="Baker R."/>
            <person name="Thomas B.C."/>
            <person name="Morowitz M.J."/>
            <person name="Banfield J.F."/>
        </authorList>
    </citation>
    <scope>NUCLEOTIDE SEQUENCE [LARGE SCALE GENOMIC DNA]</scope>
    <source>
        <strain evidence="8">S2_006_000_R1_57</strain>
    </source>
</reference>
<feature type="signal peptide" evidence="6">
    <location>
        <begin position="1"/>
        <end position="40"/>
    </location>
</feature>
<keyword evidence="1" id="KW-0479">Metal-binding</keyword>
<dbReference type="InterPro" id="IPR004843">
    <property type="entry name" value="Calcineurin-like_PHP"/>
</dbReference>
<evidence type="ECO:0000256" key="6">
    <source>
        <dbReference type="SAM" id="SignalP"/>
    </source>
</evidence>
<comment type="caution">
    <text evidence="8">The sequence shown here is derived from an EMBL/GenBank/DDBJ whole genome shotgun (WGS) entry which is preliminary data.</text>
</comment>
<dbReference type="SUPFAM" id="SSF56300">
    <property type="entry name" value="Metallo-dependent phosphatases"/>
    <property type="match status" value="1"/>
</dbReference>
<accession>A0A2W5IBB5</accession>
<dbReference type="Gene3D" id="3.60.21.10">
    <property type="match status" value="1"/>
</dbReference>
<dbReference type="PANTHER" id="PTHR42988:SF2">
    <property type="entry name" value="CYCLIC NUCLEOTIDE PHOSPHODIESTERASE CBUA0032-RELATED"/>
    <property type="match status" value="1"/>
</dbReference>
<evidence type="ECO:0000256" key="1">
    <source>
        <dbReference type="ARBA" id="ARBA00022723"/>
    </source>
</evidence>
<name>A0A2W5IBB5_9ACTN</name>
<evidence type="ECO:0000256" key="5">
    <source>
        <dbReference type="ARBA" id="ARBA00025742"/>
    </source>
</evidence>
<feature type="domain" description="Calcineurin-like phosphoesterase" evidence="7">
    <location>
        <begin position="181"/>
        <end position="385"/>
    </location>
</feature>
<dbReference type="AlphaFoldDB" id="A0A2W5IBB5"/>
<dbReference type="GO" id="GO:0003993">
    <property type="term" value="F:acid phosphatase activity"/>
    <property type="evidence" value="ECO:0007669"/>
    <property type="project" value="InterPro"/>
</dbReference>